<dbReference type="Proteomes" id="UP001211065">
    <property type="component" value="Unassembled WGS sequence"/>
</dbReference>
<dbReference type="AlphaFoldDB" id="A0AAD5U055"/>
<sequence>TLMLKDLVQECKVEQSALTKCMNKNLALCSSNMETVKADMLKLFALFEKLDNRLSEMEIDLSRMFSFGSETLGTKGKTAAMILLNDYNINTENFRLNSPNSLNNSNPLQPSQILPLTNNSDTSIHDKNAALSTNKNIIEENLLV</sequence>
<proteinExistence type="predicted"/>
<comment type="caution">
    <text evidence="1">The sequence shown here is derived from an EMBL/GenBank/DDBJ whole genome shotgun (WGS) entry which is preliminary data.</text>
</comment>
<evidence type="ECO:0000313" key="1">
    <source>
        <dbReference type="EMBL" id="KAJ3215060.1"/>
    </source>
</evidence>
<evidence type="ECO:0000313" key="2">
    <source>
        <dbReference type="Proteomes" id="UP001211065"/>
    </source>
</evidence>
<organism evidence="1 2">
    <name type="scientific">Clydaea vesicula</name>
    <dbReference type="NCBI Taxonomy" id="447962"/>
    <lineage>
        <taxon>Eukaryota</taxon>
        <taxon>Fungi</taxon>
        <taxon>Fungi incertae sedis</taxon>
        <taxon>Chytridiomycota</taxon>
        <taxon>Chytridiomycota incertae sedis</taxon>
        <taxon>Chytridiomycetes</taxon>
        <taxon>Lobulomycetales</taxon>
        <taxon>Lobulomycetaceae</taxon>
        <taxon>Clydaea</taxon>
    </lineage>
</organism>
<gene>
    <name evidence="1" type="ORF">HK099_006550</name>
</gene>
<protein>
    <submittedName>
        <fullName evidence="1">Uncharacterized protein</fullName>
    </submittedName>
</protein>
<name>A0AAD5U055_9FUNG</name>
<feature type="non-terminal residue" evidence="1">
    <location>
        <position position="144"/>
    </location>
</feature>
<dbReference type="EMBL" id="JADGJW010000572">
    <property type="protein sequence ID" value="KAJ3215060.1"/>
    <property type="molecule type" value="Genomic_DNA"/>
</dbReference>
<reference evidence="1" key="1">
    <citation type="submission" date="2020-05" db="EMBL/GenBank/DDBJ databases">
        <title>Phylogenomic resolution of chytrid fungi.</title>
        <authorList>
            <person name="Stajich J.E."/>
            <person name="Amses K."/>
            <person name="Simmons R."/>
            <person name="Seto K."/>
            <person name="Myers J."/>
            <person name="Bonds A."/>
            <person name="Quandt C.A."/>
            <person name="Barry K."/>
            <person name="Liu P."/>
            <person name="Grigoriev I."/>
            <person name="Longcore J.E."/>
            <person name="James T.Y."/>
        </authorList>
    </citation>
    <scope>NUCLEOTIDE SEQUENCE</scope>
    <source>
        <strain evidence="1">JEL0476</strain>
    </source>
</reference>
<accession>A0AAD5U055</accession>
<keyword evidence="2" id="KW-1185">Reference proteome</keyword>